<organism evidence="3">
    <name type="scientific">Thermus islandicus</name>
    <dbReference type="NCBI Taxonomy" id="540988"/>
    <lineage>
        <taxon>Bacteria</taxon>
        <taxon>Thermotogati</taxon>
        <taxon>Deinococcota</taxon>
        <taxon>Deinococci</taxon>
        <taxon>Thermales</taxon>
        <taxon>Thermaceae</taxon>
        <taxon>Thermus</taxon>
    </lineage>
</organism>
<evidence type="ECO:0000256" key="1">
    <source>
        <dbReference type="SAM" id="Coils"/>
    </source>
</evidence>
<name>A0A7C2C4U7_9DEIN</name>
<proteinExistence type="predicted"/>
<sequence length="159" mass="18487">MLEIDIAADTELGQRAQEAVKQYLRQHGEEWYRCSDDWPIARSQISGLRQIALNEPRQVAAFAEHQRQKAEAKHKTTKKEERQAELEAEIAFWELIKQLCDGKPPKVPWSLTQARDKALPAELQEERQPPGAKLTKEQQEARKQKQAQRESWLRRIIPG</sequence>
<feature type="compositionally biased region" description="Basic and acidic residues" evidence="2">
    <location>
        <begin position="114"/>
        <end position="153"/>
    </location>
</feature>
<evidence type="ECO:0000256" key="2">
    <source>
        <dbReference type="SAM" id="MobiDB-lite"/>
    </source>
</evidence>
<protein>
    <submittedName>
        <fullName evidence="3">Uncharacterized protein</fullName>
    </submittedName>
</protein>
<reference evidence="3" key="1">
    <citation type="journal article" date="2020" name="mSystems">
        <title>Genome- and Community-Level Interaction Insights into Carbon Utilization and Element Cycling Functions of Hydrothermarchaeota in Hydrothermal Sediment.</title>
        <authorList>
            <person name="Zhou Z."/>
            <person name="Liu Y."/>
            <person name="Xu W."/>
            <person name="Pan J."/>
            <person name="Luo Z.H."/>
            <person name="Li M."/>
        </authorList>
    </citation>
    <scope>NUCLEOTIDE SEQUENCE [LARGE SCALE GENOMIC DNA]</scope>
    <source>
        <strain evidence="3">SpSt-246</strain>
    </source>
</reference>
<keyword evidence="1" id="KW-0175">Coiled coil</keyword>
<comment type="caution">
    <text evidence="3">The sequence shown here is derived from an EMBL/GenBank/DDBJ whole genome shotgun (WGS) entry which is preliminary data.</text>
</comment>
<feature type="coiled-coil region" evidence="1">
    <location>
        <begin position="60"/>
        <end position="89"/>
    </location>
</feature>
<gene>
    <name evidence="3" type="ORF">ENP73_06825</name>
</gene>
<dbReference type="AlphaFoldDB" id="A0A7C2C4U7"/>
<feature type="region of interest" description="Disordered" evidence="2">
    <location>
        <begin position="107"/>
        <end position="159"/>
    </location>
</feature>
<evidence type="ECO:0000313" key="3">
    <source>
        <dbReference type="EMBL" id="HEH82681.1"/>
    </source>
</evidence>
<dbReference type="EMBL" id="DSKL01000262">
    <property type="protein sequence ID" value="HEH82681.1"/>
    <property type="molecule type" value="Genomic_DNA"/>
</dbReference>
<accession>A0A7C2C4U7</accession>